<accession>A0A328FGS8</accession>
<evidence type="ECO:0000259" key="3">
    <source>
        <dbReference type="PROSITE" id="PS01124"/>
    </source>
</evidence>
<proteinExistence type="predicted"/>
<dbReference type="PANTHER" id="PTHR43436:SF1">
    <property type="entry name" value="TRANSCRIPTIONAL REGULATORY PROTEIN"/>
    <property type="match status" value="1"/>
</dbReference>
<reference evidence="4 7" key="2">
    <citation type="submission" date="2019-02" db="EMBL/GenBank/DDBJ databases">
        <title>Complete genome sequence of Desulfobacter hydrogenophilus AcRS1.</title>
        <authorList>
            <person name="Marietou A."/>
            <person name="Lund M.B."/>
            <person name="Marshall I.P.G."/>
            <person name="Schreiber L."/>
            <person name="Jorgensen B."/>
        </authorList>
    </citation>
    <scope>NUCLEOTIDE SEQUENCE [LARGE SCALE GENOMIC DNA]</scope>
    <source>
        <strain evidence="4 7">AcRS1</strain>
    </source>
</reference>
<evidence type="ECO:0000313" key="4">
    <source>
        <dbReference type="EMBL" id="QBH14755.1"/>
    </source>
</evidence>
<dbReference type="Proteomes" id="UP000248798">
    <property type="component" value="Unassembled WGS sequence"/>
</dbReference>
<dbReference type="Proteomes" id="UP000293902">
    <property type="component" value="Chromosome"/>
</dbReference>
<dbReference type="GO" id="GO:0003700">
    <property type="term" value="F:DNA-binding transcription factor activity"/>
    <property type="evidence" value="ECO:0007669"/>
    <property type="project" value="InterPro"/>
</dbReference>
<dbReference type="RefSeq" id="WP_111953092.1">
    <property type="nucleotide sequence ID" value="NZ_CP036313.1"/>
</dbReference>
<sequence length="311" mass="34818">MDDHKINSVEIPEKMADASRRLATSIARWTGDENQADAKVPGLRFSRWTTPTEPTSYTLESSICLIAQGSKRVLLGEDAYVYDATRFLITSVDLPVVANIIEASTEKPYLGLVLEIDLKEISQLTVDSGLPVSRSGQAQKGMAVGRLSLPLLETFQRLIDLLDEEENIKILAPLIKREIFFRLLTSDQGPRLQQIAASGSHSHQISRAITWLKNNYTRPLSVNELAASAGMSRSAFHSHFKVMTSMTPLQFQKRLRLNEARRLMLTENLDAMTATFEVGYESASQFSREYSRLFGAPPLRDINRLRDTAST</sequence>
<dbReference type="OrthoDB" id="9802263at2"/>
<dbReference type="EMBL" id="QLNI01000002">
    <property type="protein sequence ID" value="RAM03788.1"/>
    <property type="molecule type" value="Genomic_DNA"/>
</dbReference>
<dbReference type="SUPFAM" id="SSF46689">
    <property type="entry name" value="Homeodomain-like"/>
    <property type="match status" value="2"/>
</dbReference>
<dbReference type="InterPro" id="IPR009057">
    <property type="entry name" value="Homeodomain-like_sf"/>
</dbReference>
<dbReference type="InterPro" id="IPR009594">
    <property type="entry name" value="Tscrpt_reg_HTH_AraC_N"/>
</dbReference>
<dbReference type="InterPro" id="IPR018060">
    <property type="entry name" value="HTH_AraC"/>
</dbReference>
<protein>
    <submittedName>
        <fullName evidence="5">AraC family transcriptional regulator</fullName>
    </submittedName>
</protein>
<name>A0A328FGS8_9BACT</name>
<dbReference type="PROSITE" id="PS01124">
    <property type="entry name" value="HTH_ARAC_FAMILY_2"/>
    <property type="match status" value="1"/>
</dbReference>
<evidence type="ECO:0000313" key="5">
    <source>
        <dbReference type="EMBL" id="RAM03788.1"/>
    </source>
</evidence>
<keyword evidence="7" id="KW-1185">Reference proteome</keyword>
<dbReference type="PANTHER" id="PTHR43436">
    <property type="entry name" value="ARAC-FAMILY TRANSCRIPTIONAL REGULATOR"/>
    <property type="match status" value="1"/>
</dbReference>
<evidence type="ECO:0000256" key="1">
    <source>
        <dbReference type="ARBA" id="ARBA00023015"/>
    </source>
</evidence>
<dbReference type="Gene3D" id="1.10.10.60">
    <property type="entry name" value="Homeodomain-like"/>
    <property type="match status" value="2"/>
</dbReference>
<dbReference type="AlphaFoldDB" id="A0A328FGS8"/>
<evidence type="ECO:0000313" key="7">
    <source>
        <dbReference type="Proteomes" id="UP000293902"/>
    </source>
</evidence>
<dbReference type="SMART" id="SM00342">
    <property type="entry name" value="HTH_ARAC"/>
    <property type="match status" value="1"/>
</dbReference>
<dbReference type="Pfam" id="PF12833">
    <property type="entry name" value="HTH_18"/>
    <property type="match status" value="1"/>
</dbReference>
<feature type="domain" description="HTH araC/xylS-type" evidence="3">
    <location>
        <begin position="206"/>
        <end position="304"/>
    </location>
</feature>
<dbReference type="EMBL" id="CP036313">
    <property type="protein sequence ID" value="QBH14755.1"/>
    <property type="molecule type" value="Genomic_DNA"/>
</dbReference>
<gene>
    <name evidence="5" type="ORF">DO021_01675</name>
    <name evidence="4" type="ORF">EYB58_18635</name>
</gene>
<keyword evidence="1" id="KW-0805">Transcription regulation</keyword>
<keyword evidence="2" id="KW-0804">Transcription</keyword>
<evidence type="ECO:0000313" key="6">
    <source>
        <dbReference type="Proteomes" id="UP000248798"/>
    </source>
</evidence>
<organism evidence="5 6">
    <name type="scientific">Desulfobacter hydrogenophilus</name>
    <dbReference type="NCBI Taxonomy" id="2291"/>
    <lineage>
        <taxon>Bacteria</taxon>
        <taxon>Pseudomonadati</taxon>
        <taxon>Thermodesulfobacteriota</taxon>
        <taxon>Desulfobacteria</taxon>
        <taxon>Desulfobacterales</taxon>
        <taxon>Desulfobacteraceae</taxon>
        <taxon>Desulfobacter</taxon>
    </lineage>
</organism>
<evidence type="ECO:0000256" key="2">
    <source>
        <dbReference type="ARBA" id="ARBA00023163"/>
    </source>
</evidence>
<dbReference type="GO" id="GO:0043565">
    <property type="term" value="F:sequence-specific DNA binding"/>
    <property type="evidence" value="ECO:0007669"/>
    <property type="project" value="InterPro"/>
</dbReference>
<dbReference type="Pfam" id="PF06719">
    <property type="entry name" value="AraC_N"/>
    <property type="match status" value="1"/>
</dbReference>
<reference evidence="5 6" key="1">
    <citation type="submission" date="2018-06" db="EMBL/GenBank/DDBJ databases">
        <title>Complete Genome Sequence of Desulfobacter hydrogenophilus (DSM3380).</title>
        <authorList>
            <person name="Marietou A."/>
            <person name="Schreiber L."/>
            <person name="Marshall I."/>
            <person name="Jorgensen B."/>
        </authorList>
    </citation>
    <scope>NUCLEOTIDE SEQUENCE [LARGE SCALE GENOMIC DNA]</scope>
    <source>
        <strain evidence="5 6">DSM 3380</strain>
    </source>
</reference>